<sequence length="81" mass="8612">MILESVVSIVLILSVRGVSMNKLLATLILGLSFSGAALILSVPLLFKSKPEQFELVFAAGSAGAFAVFAVSCLVLRKQFNR</sequence>
<dbReference type="EMBL" id="CP043404">
    <property type="protein sequence ID" value="QEK65301.1"/>
    <property type="molecule type" value="Genomic_DNA"/>
</dbReference>
<feature type="transmembrane region" description="Helical" evidence="1">
    <location>
        <begin position="52"/>
        <end position="75"/>
    </location>
</feature>
<evidence type="ECO:0000256" key="1">
    <source>
        <dbReference type="SAM" id="Phobius"/>
    </source>
</evidence>
<proteinExistence type="predicted"/>
<evidence type="ECO:0000313" key="3">
    <source>
        <dbReference type="Proteomes" id="UP000325032"/>
    </source>
</evidence>
<evidence type="ECO:0000313" key="2">
    <source>
        <dbReference type="EMBL" id="QEK65301.1"/>
    </source>
</evidence>
<organism evidence="2 3">
    <name type="scientific">Bacillus safensis</name>
    <dbReference type="NCBI Taxonomy" id="561879"/>
    <lineage>
        <taxon>Bacteria</taxon>
        <taxon>Bacillati</taxon>
        <taxon>Bacillota</taxon>
        <taxon>Bacilli</taxon>
        <taxon>Bacillales</taxon>
        <taxon>Bacillaceae</taxon>
        <taxon>Bacillus</taxon>
    </lineage>
</organism>
<accession>A0A5C0WKW9</accession>
<keyword evidence="1" id="KW-0472">Membrane</keyword>
<name>A0A5C0WKW9_BACIA</name>
<gene>
    <name evidence="2" type="ORF">FX981_03571</name>
</gene>
<keyword evidence="1" id="KW-0812">Transmembrane</keyword>
<reference evidence="2 3" key="1">
    <citation type="journal article" date="2018" name="Plant Biotechnol. Rep.">
        <title>Diversity and antifungal activity of endophytic bacteria associated with Panax ginseng seedlings.</title>
        <authorList>
            <person name="Park J.M."/>
            <person name="Hong C.E."/>
            <person name="Jo S.H."/>
        </authorList>
    </citation>
    <scope>NUCLEOTIDE SEQUENCE [LARGE SCALE GENOMIC DNA]</scope>
    <source>
        <strain evidence="2 3">PgKB20</strain>
    </source>
</reference>
<protein>
    <submittedName>
        <fullName evidence="2">Uncharacterized protein</fullName>
    </submittedName>
</protein>
<feature type="transmembrane region" description="Helical" evidence="1">
    <location>
        <begin position="23"/>
        <end position="46"/>
    </location>
</feature>
<keyword evidence="3" id="KW-1185">Reference proteome</keyword>
<keyword evidence="1" id="KW-1133">Transmembrane helix</keyword>
<dbReference type="AlphaFoldDB" id="A0A5C0WKW9"/>
<dbReference type="Proteomes" id="UP000325032">
    <property type="component" value="Chromosome"/>
</dbReference>